<dbReference type="InterPro" id="IPR029039">
    <property type="entry name" value="Flavoprotein-like_sf"/>
</dbReference>
<dbReference type="EMBL" id="JACCKX010000001">
    <property type="protein sequence ID" value="NZA01320.1"/>
    <property type="molecule type" value="Genomic_DNA"/>
</dbReference>
<dbReference type="PANTHER" id="PTHR43278">
    <property type="entry name" value="NAD(P)H-DEPENDENT FMN-CONTAINING OXIDOREDUCTASE YWQN-RELATED"/>
    <property type="match status" value="1"/>
</dbReference>
<dbReference type="SUPFAM" id="SSF52218">
    <property type="entry name" value="Flavoproteins"/>
    <property type="match status" value="1"/>
</dbReference>
<dbReference type="InterPro" id="IPR051796">
    <property type="entry name" value="ISF_SsuE-like"/>
</dbReference>
<comment type="caution">
    <text evidence="4">The sequence shown here is derived from an EMBL/GenBank/DDBJ whole genome shotgun (WGS) entry which is preliminary data.</text>
</comment>
<evidence type="ECO:0000313" key="5">
    <source>
        <dbReference type="Proteomes" id="UP000589716"/>
    </source>
</evidence>
<name>A0A853IW18_9BURK</name>
<dbReference type="AlphaFoldDB" id="A0A853IW18"/>
<evidence type="ECO:0000256" key="1">
    <source>
        <dbReference type="ARBA" id="ARBA00022630"/>
    </source>
</evidence>
<organism evidence="4 5">
    <name type="scientific">Ottowia beijingensis</name>
    <dbReference type="NCBI Taxonomy" id="1207057"/>
    <lineage>
        <taxon>Bacteria</taxon>
        <taxon>Pseudomonadati</taxon>
        <taxon>Pseudomonadota</taxon>
        <taxon>Betaproteobacteria</taxon>
        <taxon>Burkholderiales</taxon>
        <taxon>Comamonadaceae</taxon>
        <taxon>Ottowia</taxon>
    </lineage>
</organism>
<dbReference type="Gene3D" id="3.40.50.360">
    <property type="match status" value="1"/>
</dbReference>
<dbReference type="RefSeq" id="WP_180549809.1">
    <property type="nucleotide sequence ID" value="NZ_DAIPTI010000138.1"/>
</dbReference>
<gene>
    <name evidence="4" type="ORF">H0I39_05275</name>
</gene>
<keyword evidence="1" id="KW-0285">Flavoprotein</keyword>
<proteinExistence type="predicted"/>
<evidence type="ECO:0000256" key="2">
    <source>
        <dbReference type="ARBA" id="ARBA00022643"/>
    </source>
</evidence>
<evidence type="ECO:0000259" key="3">
    <source>
        <dbReference type="Pfam" id="PF02525"/>
    </source>
</evidence>
<dbReference type="Proteomes" id="UP000589716">
    <property type="component" value="Unassembled WGS sequence"/>
</dbReference>
<dbReference type="InterPro" id="IPR003680">
    <property type="entry name" value="Flavodoxin_fold"/>
</dbReference>
<evidence type="ECO:0000313" key="4">
    <source>
        <dbReference type="EMBL" id="NZA01320.1"/>
    </source>
</evidence>
<reference evidence="4 5" key="1">
    <citation type="submission" date="2020-07" db="EMBL/GenBank/DDBJ databases">
        <authorList>
            <person name="Maaloum M."/>
        </authorList>
    </citation>
    <scope>NUCLEOTIDE SEQUENCE [LARGE SCALE GENOMIC DNA]</scope>
    <source>
        <strain evidence="4 5">GCS-AN-3</strain>
    </source>
</reference>
<dbReference type="Pfam" id="PF02525">
    <property type="entry name" value="Flavodoxin_2"/>
    <property type="match status" value="1"/>
</dbReference>
<dbReference type="PANTHER" id="PTHR43278:SF4">
    <property type="entry name" value="NAD(P)H-DEPENDENT FMN-CONTAINING OXIDOREDUCTASE YWQN-RELATED"/>
    <property type="match status" value="1"/>
</dbReference>
<feature type="domain" description="Flavodoxin-like fold" evidence="3">
    <location>
        <begin position="5"/>
        <end position="136"/>
    </location>
</feature>
<sequence>MNDRRFLFLVASTREPGHTGNTEWLARQAAATLAPEVQQQWLHLAGMALPSFVDRRHTTGTYAPPEGDLKALLDATLACTDLVFVSPVYWYSIPSQLKTYIDHWSGWMRTPGVPFKEQMAAKRLHLITTSGDRAKAQPMIDSVRLCAEFLSMGWGGVLWGKGGPPGAVQADDEAVAVASGFLMRR</sequence>
<accession>A0A853IW18</accession>
<keyword evidence="5" id="KW-1185">Reference proteome</keyword>
<dbReference type="GO" id="GO:0016491">
    <property type="term" value="F:oxidoreductase activity"/>
    <property type="evidence" value="ECO:0007669"/>
    <property type="project" value="InterPro"/>
</dbReference>
<protein>
    <submittedName>
        <fullName evidence="4">NAD(P)H-dependent oxidoreductase</fullName>
    </submittedName>
</protein>
<keyword evidence="2" id="KW-0288">FMN</keyword>